<evidence type="ECO:0000256" key="1">
    <source>
        <dbReference type="SAM" id="MobiDB-lite"/>
    </source>
</evidence>
<protein>
    <submittedName>
        <fullName evidence="2">Uncharacterized protein</fullName>
    </submittedName>
</protein>
<dbReference type="Proteomes" id="UP000266723">
    <property type="component" value="Unassembled WGS sequence"/>
</dbReference>
<dbReference type="EMBL" id="QGKV02000759">
    <property type="protein sequence ID" value="KAF3561730.1"/>
    <property type="molecule type" value="Genomic_DNA"/>
</dbReference>
<dbReference type="PANTHER" id="PTHR33067:SF31">
    <property type="entry name" value="RNA-DIRECTED DNA POLYMERASE"/>
    <property type="match status" value="1"/>
</dbReference>
<proteinExistence type="predicted"/>
<dbReference type="Gene3D" id="2.40.70.10">
    <property type="entry name" value="Acid Proteases"/>
    <property type="match status" value="1"/>
</dbReference>
<comment type="caution">
    <text evidence="2">The sequence shown here is derived from an EMBL/GenBank/DDBJ whole genome shotgun (WGS) entry which is preliminary data.</text>
</comment>
<keyword evidence="3" id="KW-1185">Reference proteome</keyword>
<accession>A0ABQ7CPV7</accession>
<gene>
    <name evidence="2" type="ORF">DY000_02016159</name>
</gene>
<organism evidence="2 3">
    <name type="scientific">Brassica cretica</name>
    <name type="common">Mustard</name>
    <dbReference type="NCBI Taxonomy" id="69181"/>
    <lineage>
        <taxon>Eukaryota</taxon>
        <taxon>Viridiplantae</taxon>
        <taxon>Streptophyta</taxon>
        <taxon>Embryophyta</taxon>
        <taxon>Tracheophyta</taxon>
        <taxon>Spermatophyta</taxon>
        <taxon>Magnoliopsida</taxon>
        <taxon>eudicotyledons</taxon>
        <taxon>Gunneridae</taxon>
        <taxon>Pentapetalae</taxon>
        <taxon>rosids</taxon>
        <taxon>malvids</taxon>
        <taxon>Brassicales</taxon>
        <taxon>Brassicaceae</taxon>
        <taxon>Brassiceae</taxon>
        <taxon>Brassica</taxon>
    </lineage>
</organism>
<reference evidence="2 3" key="1">
    <citation type="journal article" date="2020" name="BMC Genomics">
        <title>Intraspecific diversification of the crop wild relative Brassica cretica Lam. using demographic model selection.</title>
        <authorList>
            <person name="Kioukis A."/>
            <person name="Michalopoulou V.A."/>
            <person name="Briers L."/>
            <person name="Pirintsos S."/>
            <person name="Studholme D.J."/>
            <person name="Pavlidis P."/>
            <person name="Sarris P.F."/>
        </authorList>
    </citation>
    <scope>NUCLEOTIDE SEQUENCE [LARGE SCALE GENOMIC DNA]</scope>
    <source>
        <strain evidence="3">cv. PFS-1207/04</strain>
    </source>
</reference>
<dbReference type="InterPro" id="IPR021109">
    <property type="entry name" value="Peptidase_aspartic_dom_sf"/>
</dbReference>
<name>A0ABQ7CPV7_BRACR</name>
<evidence type="ECO:0000313" key="3">
    <source>
        <dbReference type="Proteomes" id="UP000266723"/>
    </source>
</evidence>
<evidence type="ECO:0000313" key="2">
    <source>
        <dbReference type="EMBL" id="KAF3561730.1"/>
    </source>
</evidence>
<feature type="region of interest" description="Disordered" evidence="1">
    <location>
        <begin position="1"/>
        <end position="37"/>
    </location>
</feature>
<feature type="region of interest" description="Disordered" evidence="1">
    <location>
        <begin position="234"/>
        <end position="260"/>
    </location>
</feature>
<sequence length="731" mass="84251">MPKIDVARLNALRPKPKHSENPPEAVRTPSEDETNSMEFDRVPTIPLDKPFEEAYFTHRLWMFFRETRETEEDIRRMFCEAREKMRKRNTLKKKSDPGQFAIPCTVETSKELFTFVDCSLRNSEEIVRDLEVQIGNALVPVDFHVLDIKLNWNSSLLLGRAFLSTVGVVCNLQTNQLCLTLIDPHVHYNPIPVKKPHTTSGRINDPRIIAACHCGAEYETEYLASIETHTATSVDSAQPKLTDAAGEESVDNNQRESENDYYNPTMAAHTEEYEEDYEEEQAIEQRVILDEEDRLFHHSSWKKKSPSIDMNGSTSIDTQLHQPNRLRASTDIAHYPSIDTNVDATRDGNYSIGSWADERHHESYAVEIAYRDHRTDELYEDFTYEELLNMQRRDEADKKRAEAAWERTHFSHPIDRAIPPSIDINPSTSIDINHTPSIDIHPKPKTTVSEKDKFDNLYLTLDEFGIFRDPNGYARAIDGCTLHVSLEDIPDILQTANGADNLFMKQHNLPEQQQKEEKDEYGIYGDDQGYARDVDGHTIRVHNKDIRRLLESASRDDPNYICLPEHASSFTQTKLVPETYTKDEINEMFSGVCGEQEKNKEHFQMKLDAVYYPLNDSIGWLTTCMEEMRQDIARIQRATDVSHPTSIDRRRQASIDNRLPASVDDNLPHAHTMKSQPDFHTREEIDQLVEGIYRALETTEERLDRRCDDIYFPMDLTISALTSKIEAIQGD</sequence>
<dbReference type="PANTHER" id="PTHR33067">
    <property type="entry name" value="RNA-DIRECTED DNA POLYMERASE-RELATED"/>
    <property type="match status" value="1"/>
</dbReference>